<reference evidence="1" key="1">
    <citation type="submission" date="2021-02" db="EMBL/GenBank/DDBJ databases">
        <authorList>
            <consortium name="DOE Joint Genome Institute"/>
            <person name="Ahrendt S."/>
            <person name="Looney B.P."/>
            <person name="Miyauchi S."/>
            <person name="Morin E."/>
            <person name="Drula E."/>
            <person name="Courty P.E."/>
            <person name="Chicoki N."/>
            <person name="Fauchery L."/>
            <person name="Kohler A."/>
            <person name="Kuo A."/>
            <person name="Labutti K."/>
            <person name="Pangilinan J."/>
            <person name="Lipzen A."/>
            <person name="Riley R."/>
            <person name="Andreopoulos W."/>
            <person name="He G."/>
            <person name="Johnson J."/>
            <person name="Barry K.W."/>
            <person name="Grigoriev I.V."/>
            <person name="Nagy L."/>
            <person name="Hibbett D."/>
            <person name="Henrissat B."/>
            <person name="Matheny P.B."/>
            <person name="Labbe J."/>
            <person name="Martin F."/>
        </authorList>
    </citation>
    <scope>NUCLEOTIDE SEQUENCE</scope>
    <source>
        <strain evidence="1">FP105234-sp</strain>
    </source>
</reference>
<protein>
    <submittedName>
        <fullName evidence="1">DNase I-like protein</fullName>
    </submittedName>
</protein>
<dbReference type="EMBL" id="MU276693">
    <property type="protein sequence ID" value="KAI0037841.1"/>
    <property type="molecule type" value="Genomic_DNA"/>
</dbReference>
<evidence type="ECO:0000313" key="2">
    <source>
        <dbReference type="Proteomes" id="UP000814033"/>
    </source>
</evidence>
<accession>A0ACB8R129</accession>
<organism evidence="1 2">
    <name type="scientific">Auriscalpium vulgare</name>
    <dbReference type="NCBI Taxonomy" id="40419"/>
    <lineage>
        <taxon>Eukaryota</taxon>
        <taxon>Fungi</taxon>
        <taxon>Dikarya</taxon>
        <taxon>Basidiomycota</taxon>
        <taxon>Agaricomycotina</taxon>
        <taxon>Agaricomycetes</taxon>
        <taxon>Russulales</taxon>
        <taxon>Auriscalpiaceae</taxon>
        <taxon>Auriscalpium</taxon>
    </lineage>
</organism>
<feature type="non-terminal residue" evidence="1">
    <location>
        <position position="321"/>
    </location>
</feature>
<gene>
    <name evidence="1" type="ORF">FA95DRAFT_1506426</name>
</gene>
<name>A0ACB8R129_9AGAM</name>
<reference evidence="1" key="2">
    <citation type="journal article" date="2022" name="New Phytol.">
        <title>Evolutionary transition to the ectomycorrhizal habit in the genomes of a hyperdiverse lineage of mushroom-forming fungi.</title>
        <authorList>
            <person name="Looney B."/>
            <person name="Miyauchi S."/>
            <person name="Morin E."/>
            <person name="Drula E."/>
            <person name="Courty P.E."/>
            <person name="Kohler A."/>
            <person name="Kuo A."/>
            <person name="LaButti K."/>
            <person name="Pangilinan J."/>
            <person name="Lipzen A."/>
            <person name="Riley R."/>
            <person name="Andreopoulos W."/>
            <person name="He G."/>
            <person name="Johnson J."/>
            <person name="Nolan M."/>
            <person name="Tritt A."/>
            <person name="Barry K.W."/>
            <person name="Grigoriev I.V."/>
            <person name="Nagy L.G."/>
            <person name="Hibbett D."/>
            <person name="Henrissat B."/>
            <person name="Matheny P.B."/>
            <person name="Labbe J."/>
            <person name="Martin F.M."/>
        </authorList>
    </citation>
    <scope>NUCLEOTIDE SEQUENCE</scope>
    <source>
        <strain evidence="1">FP105234-sp</strain>
    </source>
</reference>
<sequence>MNGRTFHTKNGSVQSRWPEIARMIKEHKVGILALQETHLSENELNELNRRYSKKMVILNSPLPENPTGSAGTGFVLNKAMIKTDQFTLTELVPGRAALLTINWNTEQTLNILNIYAPNSANEHPEFWEQVDRQLVEHGISHIDYEMGDMNLVEDALDRAPQHADDETAVEALREFRYKYGLRDAWREAFPRTRAFTYRHNRGMIKSRLDRIYVADKHIPHTYEWSFNPKAIPSDHDMVAVRHASDQAPEIGDGRWTWPLHLVNDKALLEEVIRTGMRYEEKINAPAHDREETTPQKLWAQLKMIIITKAKAAGKKAKSRIQ</sequence>
<evidence type="ECO:0000313" key="1">
    <source>
        <dbReference type="EMBL" id="KAI0037841.1"/>
    </source>
</evidence>
<comment type="caution">
    <text evidence="1">The sequence shown here is derived from an EMBL/GenBank/DDBJ whole genome shotgun (WGS) entry which is preliminary data.</text>
</comment>
<dbReference type="Proteomes" id="UP000814033">
    <property type="component" value="Unassembled WGS sequence"/>
</dbReference>
<proteinExistence type="predicted"/>
<keyword evidence="2" id="KW-1185">Reference proteome</keyword>